<keyword evidence="1" id="KW-0812">Transmembrane</keyword>
<proteinExistence type="predicted"/>
<evidence type="ECO:0000256" key="1">
    <source>
        <dbReference type="SAM" id="Phobius"/>
    </source>
</evidence>
<accession>A0A0A8XPB9</accession>
<evidence type="ECO:0000313" key="2">
    <source>
        <dbReference type="EMBL" id="JAD15511.1"/>
    </source>
</evidence>
<reference evidence="2" key="1">
    <citation type="submission" date="2014-09" db="EMBL/GenBank/DDBJ databases">
        <authorList>
            <person name="Magalhaes I.L.F."/>
            <person name="Oliveira U."/>
            <person name="Santos F.R."/>
            <person name="Vidigal T.H.D.A."/>
            <person name="Brescovit A.D."/>
            <person name="Santos A.J."/>
        </authorList>
    </citation>
    <scope>NUCLEOTIDE SEQUENCE</scope>
    <source>
        <tissue evidence="2">Shoot tissue taken approximately 20 cm above the soil surface</tissue>
    </source>
</reference>
<dbReference type="EMBL" id="GBRH01282384">
    <property type="protein sequence ID" value="JAD15511.1"/>
    <property type="molecule type" value="Transcribed_RNA"/>
</dbReference>
<feature type="transmembrane region" description="Helical" evidence="1">
    <location>
        <begin position="22"/>
        <end position="39"/>
    </location>
</feature>
<reference evidence="2" key="2">
    <citation type="journal article" date="2015" name="Data Brief">
        <title>Shoot transcriptome of the giant reed, Arundo donax.</title>
        <authorList>
            <person name="Barrero R.A."/>
            <person name="Guerrero F.D."/>
            <person name="Moolhuijzen P."/>
            <person name="Goolsby J.A."/>
            <person name="Tidwell J."/>
            <person name="Bellgard S.E."/>
            <person name="Bellgard M.I."/>
        </authorList>
    </citation>
    <scope>NUCLEOTIDE SEQUENCE</scope>
    <source>
        <tissue evidence="2">Shoot tissue taken approximately 20 cm above the soil surface</tissue>
    </source>
</reference>
<keyword evidence="1" id="KW-0472">Membrane</keyword>
<dbReference type="AlphaFoldDB" id="A0A0A8XPB9"/>
<organism evidence="2">
    <name type="scientific">Arundo donax</name>
    <name type="common">Giant reed</name>
    <name type="synonym">Donax arundinaceus</name>
    <dbReference type="NCBI Taxonomy" id="35708"/>
    <lineage>
        <taxon>Eukaryota</taxon>
        <taxon>Viridiplantae</taxon>
        <taxon>Streptophyta</taxon>
        <taxon>Embryophyta</taxon>
        <taxon>Tracheophyta</taxon>
        <taxon>Spermatophyta</taxon>
        <taxon>Magnoliopsida</taxon>
        <taxon>Liliopsida</taxon>
        <taxon>Poales</taxon>
        <taxon>Poaceae</taxon>
        <taxon>PACMAD clade</taxon>
        <taxon>Arundinoideae</taxon>
        <taxon>Arundineae</taxon>
        <taxon>Arundo</taxon>
    </lineage>
</organism>
<name>A0A0A8XPB9_ARUDO</name>
<protein>
    <submittedName>
        <fullName evidence="2">Uncharacterized protein</fullName>
    </submittedName>
</protein>
<keyword evidence="1" id="KW-1133">Transmembrane helix</keyword>
<sequence>MAFIGLKYSCLFVAPALGSRKYYLHLLLIFLVRTLLFSFV</sequence>